<evidence type="ECO:0000313" key="7">
    <source>
        <dbReference type="EMBL" id="SEN89304.1"/>
    </source>
</evidence>
<dbReference type="InterPro" id="IPR023753">
    <property type="entry name" value="FAD/NAD-binding_dom"/>
</dbReference>
<evidence type="ECO:0000256" key="2">
    <source>
        <dbReference type="ARBA" id="ARBA00022630"/>
    </source>
</evidence>
<dbReference type="PRINTS" id="PR00368">
    <property type="entry name" value="FADPNR"/>
</dbReference>
<accession>A0A1H8K8Q5</accession>
<reference evidence="7 8" key="1">
    <citation type="submission" date="2016-10" db="EMBL/GenBank/DDBJ databases">
        <authorList>
            <person name="de Groot N.N."/>
        </authorList>
    </citation>
    <scope>NUCLEOTIDE SEQUENCE [LARGE SCALE GENOMIC DNA]</scope>
    <source>
        <strain evidence="7 8">CGMCC 4.2026</strain>
    </source>
</reference>
<dbReference type="GO" id="GO:0003954">
    <property type="term" value="F:NADH dehydrogenase activity"/>
    <property type="evidence" value="ECO:0007669"/>
    <property type="project" value="InterPro"/>
</dbReference>
<organism evidence="7 8">
    <name type="scientific">Actinacidiphila rubida</name>
    <dbReference type="NCBI Taxonomy" id="310780"/>
    <lineage>
        <taxon>Bacteria</taxon>
        <taxon>Bacillati</taxon>
        <taxon>Actinomycetota</taxon>
        <taxon>Actinomycetes</taxon>
        <taxon>Kitasatosporales</taxon>
        <taxon>Streptomycetaceae</taxon>
        <taxon>Actinacidiphila</taxon>
    </lineage>
</organism>
<keyword evidence="8" id="KW-1185">Reference proteome</keyword>
<dbReference type="STRING" id="310780.SAMN05216267_101258"/>
<keyword evidence="5" id="KW-0520">NAD</keyword>
<evidence type="ECO:0000313" key="8">
    <source>
        <dbReference type="Proteomes" id="UP000181951"/>
    </source>
</evidence>
<dbReference type="InterPro" id="IPR036188">
    <property type="entry name" value="FAD/NAD-bd_sf"/>
</dbReference>
<dbReference type="Proteomes" id="UP000181951">
    <property type="component" value="Unassembled WGS sequence"/>
</dbReference>
<dbReference type="Pfam" id="PF07992">
    <property type="entry name" value="Pyr_redox_2"/>
    <property type="match status" value="1"/>
</dbReference>
<feature type="domain" description="FAD/NAD(P)-binding" evidence="6">
    <location>
        <begin position="3"/>
        <end position="334"/>
    </location>
</feature>
<sequence>MREILIVGGGYAGFYTAWRLEKKLRRGEARVTIVDPRPYMTYQPFLPEVLAGSIEARHAAVSLRRHLHRTRLIAGSVTEIRHSARKVTVRQEGRPDHDLSYDVLVVTAGAITRTFPIPGISEEAFGLKHVEEAVAIRDRLLTSFDRAAGLPPGPERRKLLTVTFVGGGFSGVEGFGELMSLAHGLLKHYPEITSRDVEFHLVEARDRILPEVTDKPGRWVVRSLEKRGATVHLNSQLVSAEDGHVVLSSGTEFASGLLVWAAGNASNPIVHNHTDLPVNERGLVVVRPDLRVGTDAEVVPDVWAAGDDAAVPDLAAGHPGVYTVPNAQHAVRQGKRLAKNIVASLRGRKPKNYVHHSLGVVATLGMGRGIFQYHGIVIKGLPAWLMHRGYHVLAIPTWERKIRVLAVWLTAALYGRDVVSLASVQHPREAFVSRGDPHGSDEPAGASR</sequence>
<dbReference type="SUPFAM" id="SSF51905">
    <property type="entry name" value="FAD/NAD(P)-binding domain"/>
    <property type="match status" value="1"/>
</dbReference>
<keyword evidence="2" id="KW-0285">Flavoprotein</keyword>
<evidence type="ECO:0000256" key="3">
    <source>
        <dbReference type="ARBA" id="ARBA00022827"/>
    </source>
</evidence>
<dbReference type="InterPro" id="IPR045024">
    <property type="entry name" value="NDH-2"/>
</dbReference>
<dbReference type="EMBL" id="FODD01000012">
    <property type="protein sequence ID" value="SEN89304.1"/>
    <property type="molecule type" value="Genomic_DNA"/>
</dbReference>
<dbReference type="PANTHER" id="PTHR43706:SF45">
    <property type="entry name" value="NADH DEHYDROGENASE-LIKE PROTEIN RV1812C"/>
    <property type="match status" value="1"/>
</dbReference>
<gene>
    <name evidence="7" type="ORF">SAMN05216267_101258</name>
</gene>
<comment type="similarity">
    <text evidence="1">Belongs to the NADH dehydrogenase family.</text>
</comment>
<evidence type="ECO:0000256" key="5">
    <source>
        <dbReference type="ARBA" id="ARBA00023027"/>
    </source>
</evidence>
<dbReference type="AlphaFoldDB" id="A0A1H8K8Q5"/>
<dbReference type="OrthoDB" id="9781621at2"/>
<proteinExistence type="inferred from homology"/>
<name>A0A1H8K8Q5_9ACTN</name>
<evidence type="ECO:0000259" key="6">
    <source>
        <dbReference type="Pfam" id="PF07992"/>
    </source>
</evidence>
<keyword evidence="3" id="KW-0274">FAD</keyword>
<protein>
    <submittedName>
        <fullName evidence="7">NADH dehydrogenase</fullName>
    </submittedName>
</protein>
<keyword evidence="4" id="KW-0560">Oxidoreductase</keyword>
<dbReference type="PANTHER" id="PTHR43706">
    <property type="entry name" value="NADH DEHYDROGENASE"/>
    <property type="match status" value="1"/>
</dbReference>
<dbReference type="RefSeq" id="WP_069463687.1">
    <property type="nucleotide sequence ID" value="NZ_FODD01000012.1"/>
</dbReference>
<evidence type="ECO:0000256" key="1">
    <source>
        <dbReference type="ARBA" id="ARBA00005272"/>
    </source>
</evidence>
<evidence type="ECO:0000256" key="4">
    <source>
        <dbReference type="ARBA" id="ARBA00023002"/>
    </source>
</evidence>
<dbReference type="Gene3D" id="3.50.50.100">
    <property type="match status" value="1"/>
</dbReference>